<evidence type="ECO:0000259" key="4">
    <source>
        <dbReference type="PROSITE" id="PS50404"/>
    </source>
</evidence>
<evidence type="ECO:0000256" key="1">
    <source>
        <dbReference type="ARBA" id="ARBA00011055"/>
    </source>
</evidence>
<organism evidence="6 7">
    <name type="scientific">Oncorhynchus tshawytscha</name>
    <name type="common">Chinook salmon</name>
    <name type="synonym">Salmo tshawytscha</name>
    <dbReference type="NCBI Taxonomy" id="74940"/>
    <lineage>
        <taxon>Eukaryota</taxon>
        <taxon>Metazoa</taxon>
        <taxon>Chordata</taxon>
        <taxon>Craniata</taxon>
        <taxon>Vertebrata</taxon>
        <taxon>Euteleostomi</taxon>
        <taxon>Actinopterygii</taxon>
        <taxon>Neopterygii</taxon>
        <taxon>Teleostei</taxon>
        <taxon>Protacanthopterygii</taxon>
        <taxon>Salmoniformes</taxon>
        <taxon>Salmonidae</taxon>
        <taxon>Salmoninae</taxon>
        <taxon>Oncorhynchus</taxon>
    </lineage>
</organism>
<dbReference type="GO" id="GO:0004364">
    <property type="term" value="F:glutathione transferase activity"/>
    <property type="evidence" value="ECO:0007669"/>
    <property type="project" value="UniProtKB-EC"/>
</dbReference>
<dbReference type="Pfam" id="PF02798">
    <property type="entry name" value="GST_N"/>
    <property type="match status" value="1"/>
</dbReference>
<reference evidence="6" key="3">
    <citation type="submission" date="2025-09" db="UniProtKB">
        <authorList>
            <consortium name="Ensembl"/>
        </authorList>
    </citation>
    <scope>IDENTIFICATION</scope>
</reference>
<name>A0AAZ3Q6G0_ONCTS</name>
<evidence type="ECO:0000256" key="2">
    <source>
        <dbReference type="ARBA" id="ARBA00012452"/>
    </source>
</evidence>
<dbReference type="InterPro" id="IPR003080">
    <property type="entry name" value="GST_alpha"/>
</dbReference>
<dbReference type="InterPro" id="IPR010987">
    <property type="entry name" value="Glutathione-S-Trfase_C-like"/>
</dbReference>
<dbReference type="FunFam" id="1.20.1050.10:FF:000005">
    <property type="entry name" value="Glutathione S-transferase A1"/>
    <property type="match status" value="1"/>
</dbReference>
<dbReference type="EC" id="2.5.1.18" evidence="2"/>
<dbReference type="InterPro" id="IPR050213">
    <property type="entry name" value="GST_superfamily"/>
</dbReference>
<dbReference type="InterPro" id="IPR040079">
    <property type="entry name" value="Glutathione_S-Trfase"/>
</dbReference>
<dbReference type="Ensembl" id="ENSOTST00005176367.1">
    <property type="protein sequence ID" value="ENSOTSP00005124068.1"/>
    <property type="gene ID" value="ENSOTSG00005015973.2"/>
</dbReference>
<dbReference type="SFLD" id="SFLDG00363">
    <property type="entry name" value="AMPS_(cytGST):_Alpha-__Mu-__Pi"/>
    <property type="match status" value="1"/>
</dbReference>
<dbReference type="SFLD" id="SFLDS00019">
    <property type="entry name" value="Glutathione_Transferase_(cytos"/>
    <property type="match status" value="1"/>
</dbReference>
<evidence type="ECO:0000313" key="6">
    <source>
        <dbReference type="Ensembl" id="ENSOTSP00005124068.1"/>
    </source>
</evidence>
<dbReference type="PROSITE" id="PS50404">
    <property type="entry name" value="GST_NTER"/>
    <property type="match status" value="1"/>
</dbReference>
<evidence type="ECO:0000259" key="5">
    <source>
        <dbReference type="PROSITE" id="PS50405"/>
    </source>
</evidence>
<dbReference type="PRINTS" id="PR01266">
    <property type="entry name" value="GSTRNSFRASEA"/>
</dbReference>
<dbReference type="InterPro" id="IPR036249">
    <property type="entry name" value="Thioredoxin-like_sf"/>
</dbReference>
<dbReference type="Proteomes" id="UP000694402">
    <property type="component" value="Unassembled WGS sequence"/>
</dbReference>
<proteinExistence type="inferred from homology"/>
<dbReference type="PROSITE" id="PS50405">
    <property type="entry name" value="GST_CTER"/>
    <property type="match status" value="1"/>
</dbReference>
<feature type="domain" description="GST C-terminal" evidence="5">
    <location>
        <begin position="122"/>
        <end position="244"/>
    </location>
</feature>
<dbReference type="Gene3D" id="3.40.30.10">
    <property type="entry name" value="Glutaredoxin"/>
    <property type="match status" value="1"/>
</dbReference>
<dbReference type="GO" id="GO:0006749">
    <property type="term" value="P:glutathione metabolic process"/>
    <property type="evidence" value="ECO:0007669"/>
    <property type="project" value="TreeGrafter"/>
</dbReference>
<dbReference type="InterPro" id="IPR004046">
    <property type="entry name" value="GST_C"/>
</dbReference>
<dbReference type="InterPro" id="IPR004045">
    <property type="entry name" value="Glutathione_S-Trfase_N"/>
</dbReference>
<dbReference type="SUPFAM" id="SSF47616">
    <property type="entry name" value="GST C-terminal domain-like"/>
    <property type="match status" value="1"/>
</dbReference>
<feature type="domain" description="GST N-terminal" evidence="4">
    <location>
        <begin position="40"/>
        <end position="120"/>
    </location>
</feature>
<dbReference type="InterPro" id="IPR036282">
    <property type="entry name" value="Glutathione-S-Trfase_C_sf"/>
</dbReference>
<dbReference type="AlphaFoldDB" id="A0AAZ3Q6G0"/>
<gene>
    <name evidence="6" type="primary">LOC112224644</name>
</gene>
<reference evidence="6" key="2">
    <citation type="submission" date="2025-08" db="UniProtKB">
        <authorList>
            <consortium name="Ensembl"/>
        </authorList>
    </citation>
    <scope>IDENTIFICATION</scope>
</reference>
<protein>
    <recommendedName>
        <fullName evidence="2">glutathione transferase</fullName>
        <ecNumber evidence="2">2.5.1.18</ecNumber>
    </recommendedName>
</protein>
<dbReference type="GeneTree" id="ENSGT00940000161750"/>
<comment type="similarity">
    <text evidence="1">Belongs to the GST superfamily. Alpha family.</text>
</comment>
<reference evidence="7" key="1">
    <citation type="journal article" date="2018" name="PLoS ONE">
        <title>Chinook salmon (Oncorhynchus tshawytscha) genome and transcriptome.</title>
        <authorList>
            <person name="Christensen K.A."/>
            <person name="Leong J.S."/>
            <person name="Sakhrani D."/>
            <person name="Biagi C.A."/>
            <person name="Minkley D.R."/>
            <person name="Withler R.E."/>
            <person name="Rondeau E.B."/>
            <person name="Koop B.F."/>
            <person name="Devlin R.H."/>
        </authorList>
    </citation>
    <scope>NUCLEOTIDE SEQUENCE [LARGE SCALE GENOMIC DNA]</scope>
</reference>
<evidence type="ECO:0000256" key="3">
    <source>
        <dbReference type="ARBA" id="ARBA00022679"/>
    </source>
</evidence>
<dbReference type="SUPFAM" id="SSF52833">
    <property type="entry name" value="Thioredoxin-like"/>
    <property type="match status" value="1"/>
</dbReference>
<dbReference type="PANTHER" id="PTHR11571:SF230">
    <property type="entry name" value="GLUTATHIONE TRANSFERASE"/>
    <property type="match status" value="1"/>
</dbReference>
<dbReference type="PANTHER" id="PTHR11571">
    <property type="entry name" value="GLUTATHIONE S-TRANSFERASE"/>
    <property type="match status" value="1"/>
</dbReference>
<keyword evidence="3" id="KW-0808">Transferase</keyword>
<dbReference type="Gene3D" id="1.20.1050.10">
    <property type="match status" value="1"/>
</dbReference>
<dbReference type="Pfam" id="PF14497">
    <property type="entry name" value="GST_C_3"/>
    <property type="match status" value="1"/>
</dbReference>
<dbReference type="SFLD" id="SFLDG01205">
    <property type="entry name" value="AMPS.1"/>
    <property type="match status" value="1"/>
</dbReference>
<keyword evidence="7" id="KW-1185">Reference proteome</keyword>
<evidence type="ECO:0000313" key="7">
    <source>
        <dbReference type="Proteomes" id="UP000694402"/>
    </source>
</evidence>
<accession>A0AAZ3Q6G0</accession>
<sequence>MHQIYCNASSATLLNLHTRESVMECCYFFPTVNFNFTMSGKVVLTYFNGRGRMESIRWLLAVAGVDFEEVTITKRQEYVKLLSDGALMFEQVPLVEMDGMKLVQTKAILNYIAGKYNLYGKDLKERVMIDMYAEGVQDLMQMMMALPFMQPDTKETKLEEIERKATSRYLPVFEKALIGSQYLVGFQLSCADVQLLEATLMLEEKFPTILSKFPAVKAFQGKMKSLPAIHKFLQPGSKRKPQPDDVYVKTVCEVLDFKL</sequence>
<dbReference type="CDD" id="cd03208">
    <property type="entry name" value="GST_C_Alpha"/>
    <property type="match status" value="1"/>
</dbReference>